<dbReference type="Proteomes" id="UP000243579">
    <property type="component" value="Unassembled WGS sequence"/>
</dbReference>
<evidence type="ECO:0000313" key="3">
    <source>
        <dbReference type="Proteomes" id="UP000243579"/>
    </source>
</evidence>
<reference evidence="2 3" key="1">
    <citation type="journal article" date="2014" name="Genome Biol. Evol.">
        <title>The secreted proteins of Achlya hypogyna and Thraustotheca clavata identify the ancestral oomycete secretome and reveal gene acquisitions by horizontal gene transfer.</title>
        <authorList>
            <person name="Misner I."/>
            <person name="Blouin N."/>
            <person name="Leonard G."/>
            <person name="Richards T.A."/>
            <person name="Lane C.E."/>
        </authorList>
    </citation>
    <scope>NUCLEOTIDE SEQUENCE [LARGE SCALE GENOMIC DNA]</scope>
    <source>
        <strain evidence="2 3">ATCC 48635</strain>
    </source>
</reference>
<dbReference type="OrthoDB" id="121889at2759"/>
<protein>
    <submittedName>
        <fullName evidence="2">Uncharacterized protein</fullName>
    </submittedName>
</protein>
<comment type="caution">
    <text evidence="2">The sequence shown here is derived from an EMBL/GenBank/DDBJ whole genome shotgun (WGS) entry which is preliminary data.</text>
</comment>
<sequence length="118" mass="13988">MDRLELWSHRTRSLVGKVVILQAVCLPVLWYQLTWLPPDKQQAALIDRLMLQFLHDEPISQTRTRHLRTLTKISSSWPNDTEVSASRIRMYRHTFQSTFVDHGRARSETCYTLNHRTQ</sequence>
<keyword evidence="1" id="KW-0812">Transmembrane</keyword>
<gene>
    <name evidence="2" type="ORF">ACHHYP_20264</name>
</gene>
<dbReference type="EMBL" id="JNBR01000866">
    <property type="protein sequence ID" value="OQR89280.1"/>
    <property type="molecule type" value="Genomic_DNA"/>
</dbReference>
<proteinExistence type="predicted"/>
<dbReference type="AlphaFoldDB" id="A0A1V9YUN8"/>
<keyword evidence="3" id="KW-1185">Reference proteome</keyword>
<evidence type="ECO:0000256" key="1">
    <source>
        <dbReference type="SAM" id="Phobius"/>
    </source>
</evidence>
<evidence type="ECO:0000313" key="2">
    <source>
        <dbReference type="EMBL" id="OQR89280.1"/>
    </source>
</evidence>
<keyword evidence="1" id="KW-0472">Membrane</keyword>
<keyword evidence="1" id="KW-1133">Transmembrane helix</keyword>
<accession>A0A1V9YUN8</accession>
<feature type="transmembrane region" description="Helical" evidence="1">
    <location>
        <begin position="14"/>
        <end position="33"/>
    </location>
</feature>
<name>A0A1V9YUN8_ACHHY</name>
<organism evidence="2 3">
    <name type="scientific">Achlya hypogyna</name>
    <name type="common">Oomycete</name>
    <name type="synonym">Protoachlya hypogyna</name>
    <dbReference type="NCBI Taxonomy" id="1202772"/>
    <lineage>
        <taxon>Eukaryota</taxon>
        <taxon>Sar</taxon>
        <taxon>Stramenopiles</taxon>
        <taxon>Oomycota</taxon>
        <taxon>Saprolegniomycetes</taxon>
        <taxon>Saprolegniales</taxon>
        <taxon>Achlyaceae</taxon>
        <taxon>Achlya</taxon>
    </lineage>
</organism>